<evidence type="ECO:0008006" key="3">
    <source>
        <dbReference type="Google" id="ProtNLM"/>
    </source>
</evidence>
<dbReference type="OrthoDB" id="1002069at2759"/>
<evidence type="ECO:0000313" key="2">
    <source>
        <dbReference type="Proteomes" id="UP000701853"/>
    </source>
</evidence>
<proteinExistence type="predicted"/>
<dbReference type="EMBL" id="JAHUZN010000013">
    <property type="protein sequence ID" value="KAG8471996.1"/>
    <property type="molecule type" value="Genomic_DNA"/>
</dbReference>
<name>A0A8J6CIB6_9ROSI</name>
<evidence type="ECO:0000313" key="1">
    <source>
        <dbReference type="EMBL" id="KAG8471996.1"/>
    </source>
</evidence>
<keyword evidence="2" id="KW-1185">Reference proteome</keyword>
<dbReference type="AlphaFoldDB" id="A0A8J6CIB6"/>
<gene>
    <name evidence="1" type="ORF">CXB51_037004</name>
</gene>
<accession>A0A8J6CIB6</accession>
<protein>
    <recommendedName>
        <fullName evidence="3">DUF4283 domain-containing protein</fullName>
    </recommendedName>
</protein>
<comment type="caution">
    <text evidence="1">The sequence shown here is derived from an EMBL/GenBank/DDBJ whole genome shotgun (WGS) entry which is preliminary data.</text>
</comment>
<organism evidence="1 2">
    <name type="scientific">Gossypium anomalum</name>
    <dbReference type="NCBI Taxonomy" id="47600"/>
    <lineage>
        <taxon>Eukaryota</taxon>
        <taxon>Viridiplantae</taxon>
        <taxon>Streptophyta</taxon>
        <taxon>Embryophyta</taxon>
        <taxon>Tracheophyta</taxon>
        <taxon>Spermatophyta</taxon>
        <taxon>Magnoliopsida</taxon>
        <taxon>eudicotyledons</taxon>
        <taxon>Gunneridae</taxon>
        <taxon>Pentapetalae</taxon>
        <taxon>rosids</taxon>
        <taxon>malvids</taxon>
        <taxon>Malvales</taxon>
        <taxon>Malvaceae</taxon>
        <taxon>Malvoideae</taxon>
        <taxon>Gossypium</taxon>
    </lineage>
</organism>
<sequence length="103" mass="12146">MARQTCRAIYMEDGGLEDEVVVESKLQIGEDNYMISTKGKFPEITFSKRIHEWIDGAWLRQLQCISRKKILAIKLCNQKDYDKAFMGGPWMIYRHYLVVQPWS</sequence>
<reference evidence="1 2" key="1">
    <citation type="journal article" date="2021" name="bioRxiv">
        <title>The Gossypium anomalum genome as a resource for cotton improvement and evolutionary analysis of hybrid incompatibility.</title>
        <authorList>
            <person name="Grover C.E."/>
            <person name="Yuan D."/>
            <person name="Arick M.A."/>
            <person name="Miller E.R."/>
            <person name="Hu G."/>
            <person name="Peterson D.G."/>
            <person name="Wendel J.F."/>
            <person name="Udall J.A."/>
        </authorList>
    </citation>
    <scope>NUCLEOTIDE SEQUENCE [LARGE SCALE GENOMIC DNA]</scope>
    <source>
        <strain evidence="1">JFW-Udall</strain>
        <tissue evidence="1">Leaf</tissue>
    </source>
</reference>
<dbReference type="Proteomes" id="UP000701853">
    <property type="component" value="Chromosome 13"/>
</dbReference>